<evidence type="ECO:0000259" key="5">
    <source>
        <dbReference type="PROSITE" id="PS50850"/>
    </source>
</evidence>
<keyword evidence="2 4" id="KW-1133">Transmembrane helix</keyword>
<feature type="transmembrane region" description="Helical" evidence="4">
    <location>
        <begin position="288"/>
        <end position="307"/>
    </location>
</feature>
<gene>
    <name evidence="6" type="primary">ynfM_2</name>
    <name evidence="6" type="ORF">NCTC12722_02554</name>
</gene>
<proteinExistence type="predicted"/>
<dbReference type="OrthoDB" id="9815356at2"/>
<feature type="transmembrane region" description="Helical" evidence="4">
    <location>
        <begin position="352"/>
        <end position="373"/>
    </location>
</feature>
<dbReference type="InterPro" id="IPR020846">
    <property type="entry name" value="MFS_dom"/>
</dbReference>
<keyword evidence="3 4" id="KW-0472">Membrane</keyword>
<protein>
    <submittedName>
        <fullName evidence="6">Inner membrane transport protein ynfM</fullName>
    </submittedName>
</protein>
<reference evidence="6 7" key="1">
    <citation type="submission" date="2018-06" db="EMBL/GenBank/DDBJ databases">
        <authorList>
            <consortium name="Pathogen Informatics"/>
            <person name="Doyle S."/>
        </authorList>
    </citation>
    <scope>NUCLEOTIDE SEQUENCE [LARGE SCALE GENOMIC DNA]</scope>
    <source>
        <strain evidence="6 7">NCTC12722</strain>
    </source>
</reference>
<feature type="transmembrane region" description="Helical" evidence="4">
    <location>
        <begin position="86"/>
        <end position="104"/>
    </location>
</feature>
<evidence type="ECO:0000313" key="6">
    <source>
        <dbReference type="EMBL" id="SUU85343.1"/>
    </source>
</evidence>
<feature type="transmembrane region" description="Helical" evidence="4">
    <location>
        <begin position="226"/>
        <end position="246"/>
    </location>
</feature>
<feature type="transmembrane region" description="Helical" evidence="4">
    <location>
        <begin position="172"/>
        <end position="189"/>
    </location>
</feature>
<dbReference type="GO" id="GO:0022857">
    <property type="term" value="F:transmembrane transporter activity"/>
    <property type="evidence" value="ECO:0007669"/>
    <property type="project" value="InterPro"/>
</dbReference>
<sequence>MTLLQTAAPPEPCRSVPRSFIRLGALATGVIVTNLSAPQILVGLIGPSLHMSTTQASMVSTLTLLGYAAGLFLLVPLSDIFENRRLITLTLCCTVAAAACTALAPTPVLLLLSVFVLGAFCSAIQMLVPLIAAMTHPAERGRVIGDVMGGLMVGIMLSRPLASFIADIWDWRGFYAASAIAIALLATALTRRLPSLQPRADITYPRLLGSFWTLWRDEPVLRVRSWTAALAMASFSAYWAAVALRLSAAPFNLSPRGLAIFALVGAAGAIATPLAGRMGDRGWTRWGLCVSHILIIAALGLCAWAEFASSRTMALAIQGFGAILLDIGFTGDQILGRRAVNLLQPEARGRINGLYVGLFFIGGGIGAAAAGFAWTYGGWGAVCLIAGSFGFIALMTDAMTSTGTS</sequence>
<feature type="transmembrane region" description="Helical" evidence="4">
    <location>
        <begin position="258"/>
        <end position="276"/>
    </location>
</feature>
<feature type="transmembrane region" description="Helical" evidence="4">
    <location>
        <begin position="20"/>
        <end position="45"/>
    </location>
</feature>
<keyword evidence="1 4" id="KW-0812">Transmembrane</keyword>
<dbReference type="AlphaFoldDB" id="A0A380WA94"/>
<dbReference type="InterPro" id="IPR011701">
    <property type="entry name" value="MFS"/>
</dbReference>
<feature type="transmembrane region" description="Helical" evidence="4">
    <location>
        <begin position="57"/>
        <end position="74"/>
    </location>
</feature>
<dbReference type="PROSITE" id="PS50850">
    <property type="entry name" value="MFS"/>
    <property type="match status" value="1"/>
</dbReference>
<evidence type="ECO:0000256" key="2">
    <source>
        <dbReference type="ARBA" id="ARBA00022989"/>
    </source>
</evidence>
<feature type="transmembrane region" description="Helical" evidence="4">
    <location>
        <begin position="110"/>
        <end position="131"/>
    </location>
</feature>
<organism evidence="6 7">
    <name type="scientific">Afipia felis</name>
    <name type="common">Cat scratch disease bacillus</name>
    <dbReference type="NCBI Taxonomy" id="1035"/>
    <lineage>
        <taxon>Bacteria</taxon>
        <taxon>Pseudomonadati</taxon>
        <taxon>Pseudomonadota</taxon>
        <taxon>Alphaproteobacteria</taxon>
        <taxon>Hyphomicrobiales</taxon>
        <taxon>Nitrobacteraceae</taxon>
        <taxon>Afipia</taxon>
    </lineage>
</organism>
<dbReference type="PANTHER" id="PTHR42910:SF1">
    <property type="entry name" value="MAJOR FACILITATOR SUPERFAMILY (MFS) PROFILE DOMAIN-CONTAINING PROTEIN"/>
    <property type="match status" value="1"/>
</dbReference>
<accession>A0A380WA94</accession>
<dbReference type="Pfam" id="PF07690">
    <property type="entry name" value="MFS_1"/>
    <property type="match status" value="1"/>
</dbReference>
<dbReference type="RefSeq" id="WP_002716169.1">
    <property type="nucleotide sequence ID" value="NZ_UFSI01000001.1"/>
</dbReference>
<evidence type="ECO:0000256" key="3">
    <source>
        <dbReference type="ARBA" id="ARBA00023136"/>
    </source>
</evidence>
<dbReference type="EMBL" id="UIGB01000001">
    <property type="protein sequence ID" value="SUU85343.1"/>
    <property type="molecule type" value="Genomic_DNA"/>
</dbReference>
<dbReference type="InterPro" id="IPR036259">
    <property type="entry name" value="MFS_trans_sf"/>
</dbReference>
<dbReference type="CDD" id="cd17324">
    <property type="entry name" value="MFS_NepI_like"/>
    <property type="match status" value="1"/>
</dbReference>
<dbReference type="Proteomes" id="UP000254343">
    <property type="component" value="Unassembled WGS sequence"/>
</dbReference>
<dbReference type="PANTHER" id="PTHR42910">
    <property type="entry name" value="TRANSPORTER SCO4007-RELATED"/>
    <property type="match status" value="1"/>
</dbReference>
<evidence type="ECO:0000256" key="4">
    <source>
        <dbReference type="SAM" id="Phobius"/>
    </source>
</evidence>
<feature type="transmembrane region" description="Helical" evidence="4">
    <location>
        <begin position="143"/>
        <end position="166"/>
    </location>
</feature>
<feature type="transmembrane region" description="Helical" evidence="4">
    <location>
        <begin position="313"/>
        <end position="331"/>
    </location>
</feature>
<evidence type="ECO:0000313" key="7">
    <source>
        <dbReference type="Proteomes" id="UP000254343"/>
    </source>
</evidence>
<feature type="transmembrane region" description="Helical" evidence="4">
    <location>
        <begin position="379"/>
        <end position="399"/>
    </location>
</feature>
<name>A0A380WA94_AFIFE</name>
<feature type="domain" description="Major facilitator superfamily (MFS) profile" evidence="5">
    <location>
        <begin position="17"/>
        <end position="405"/>
    </location>
</feature>
<dbReference type="Gene3D" id="1.20.1250.20">
    <property type="entry name" value="MFS general substrate transporter like domains"/>
    <property type="match status" value="1"/>
</dbReference>
<evidence type="ECO:0000256" key="1">
    <source>
        <dbReference type="ARBA" id="ARBA00022692"/>
    </source>
</evidence>
<dbReference type="SUPFAM" id="SSF103473">
    <property type="entry name" value="MFS general substrate transporter"/>
    <property type="match status" value="1"/>
</dbReference>